<dbReference type="PANTHER" id="PTHR47505:SF1">
    <property type="entry name" value="DNA UTILIZATION PROTEIN YHGH"/>
    <property type="match status" value="1"/>
</dbReference>
<dbReference type="CDD" id="cd06223">
    <property type="entry name" value="PRTases_typeI"/>
    <property type="match status" value="1"/>
</dbReference>
<keyword evidence="3" id="KW-1185">Reference proteome</keyword>
<dbReference type="InterPro" id="IPR029057">
    <property type="entry name" value="PRTase-like"/>
</dbReference>
<organism evidence="2 3">
    <name type="scientific">Fervidobacterium thailandense</name>
    <dbReference type="NCBI Taxonomy" id="1008305"/>
    <lineage>
        <taxon>Bacteria</taxon>
        <taxon>Thermotogati</taxon>
        <taxon>Thermotogota</taxon>
        <taxon>Thermotogae</taxon>
        <taxon>Thermotogales</taxon>
        <taxon>Fervidobacteriaceae</taxon>
        <taxon>Fervidobacterium</taxon>
    </lineage>
</organism>
<accession>A0A1E3G4A0</accession>
<dbReference type="SUPFAM" id="SSF53271">
    <property type="entry name" value="PRTase-like"/>
    <property type="match status" value="1"/>
</dbReference>
<dbReference type="OrthoDB" id="9779910at2"/>
<dbReference type="AlphaFoldDB" id="A0A1E3G4A0"/>
<protein>
    <submittedName>
        <fullName evidence="2">Uncharacterized protein</fullName>
    </submittedName>
</protein>
<comment type="similarity">
    <text evidence="1">Belongs to the ComF/GntX family.</text>
</comment>
<dbReference type="InterPro" id="IPR051910">
    <property type="entry name" value="ComF/GntX_DNA_util-trans"/>
</dbReference>
<comment type="caution">
    <text evidence="2">The sequence shown here is derived from an EMBL/GenBank/DDBJ whole genome shotgun (WGS) entry which is preliminary data.</text>
</comment>
<gene>
    <name evidence="2" type="ORF">A4H02_01980</name>
</gene>
<evidence type="ECO:0000256" key="1">
    <source>
        <dbReference type="ARBA" id="ARBA00008007"/>
    </source>
</evidence>
<dbReference type="STRING" id="1008305.A4H02_01980"/>
<dbReference type="InterPro" id="IPR000836">
    <property type="entry name" value="PRTase_dom"/>
</dbReference>
<reference evidence="3" key="1">
    <citation type="submission" date="2016-04" db="EMBL/GenBank/DDBJ databases">
        <title>The genome sequence project of a novel Fervidobacterium isolate from a hot spring in Thailand.</title>
        <authorList>
            <person name="Gonzalez J.M."/>
            <person name="Cuecas A."/>
            <person name="Kanoksilapatham W."/>
        </authorList>
    </citation>
    <scope>NUCLEOTIDE SEQUENCE [LARGE SCALE GENOMIC DNA]</scope>
    <source>
        <strain evidence="3">FC2004</strain>
    </source>
</reference>
<dbReference type="RefSeq" id="WP_083996543.1">
    <property type="nucleotide sequence ID" value="NZ_CP140110.1"/>
</dbReference>
<evidence type="ECO:0000313" key="3">
    <source>
        <dbReference type="Proteomes" id="UP000094570"/>
    </source>
</evidence>
<name>A0A1E3G4A0_9BACT</name>
<dbReference type="PANTHER" id="PTHR47505">
    <property type="entry name" value="DNA UTILIZATION PROTEIN YHGH"/>
    <property type="match status" value="1"/>
</dbReference>
<sequence length="254" mass="29452">MEVFRRIRTPFFDGGIVRRCLSFIKPMGRAVGVTKTFLNTLLTLFVTCECLICGRPIEEELNGELRVCENCLEEIFRLRSEVPYKLNDTEVFFYGTYEEKLRELILAYKFRLHPGLSKVLAKLLFETVRGHGIEFDFVTYVPSTKTSKKKRGFDHMRLVAKELSKLVEKQVLELLRTIRETDQLVATNRKEAVRGKYDLKKREISGISRMLDSKVVLLIDDVLTTGSTMNECLKVLRRNFPRTKFVLMVVAVKV</sequence>
<dbReference type="EMBL" id="LWAF01000002">
    <property type="protein sequence ID" value="ODN31064.1"/>
    <property type="molecule type" value="Genomic_DNA"/>
</dbReference>
<evidence type="ECO:0000313" key="2">
    <source>
        <dbReference type="EMBL" id="ODN31064.1"/>
    </source>
</evidence>
<dbReference type="Gene3D" id="3.40.50.2020">
    <property type="match status" value="1"/>
</dbReference>
<dbReference type="Proteomes" id="UP000094570">
    <property type="component" value="Unassembled WGS sequence"/>
</dbReference>
<proteinExistence type="inferred from homology"/>